<dbReference type="InterPro" id="IPR029058">
    <property type="entry name" value="AB_hydrolase_fold"/>
</dbReference>
<feature type="domain" description="AB hydrolase-1" evidence="1">
    <location>
        <begin position="37"/>
        <end position="261"/>
    </location>
</feature>
<dbReference type="RefSeq" id="WP_220169098.1">
    <property type="nucleotide sequence ID" value="NZ_JAIBOA010000019.1"/>
</dbReference>
<protein>
    <submittedName>
        <fullName evidence="2">Alpha/beta hydrolase</fullName>
    </submittedName>
</protein>
<dbReference type="InterPro" id="IPR000073">
    <property type="entry name" value="AB_hydrolase_1"/>
</dbReference>
<dbReference type="EMBL" id="JAIBOA010000019">
    <property type="protein sequence ID" value="MBW8485856.1"/>
    <property type="molecule type" value="Genomic_DNA"/>
</dbReference>
<evidence type="ECO:0000313" key="3">
    <source>
        <dbReference type="Proteomes" id="UP000774570"/>
    </source>
</evidence>
<dbReference type="Proteomes" id="UP000774570">
    <property type="component" value="Unassembled WGS sequence"/>
</dbReference>
<dbReference type="InterPro" id="IPR050471">
    <property type="entry name" value="AB_hydrolase"/>
</dbReference>
<comment type="caution">
    <text evidence="2">The sequence shown here is derived from an EMBL/GenBank/DDBJ whole genome shotgun (WGS) entry which is preliminary data.</text>
</comment>
<keyword evidence="2" id="KW-0378">Hydrolase</keyword>
<dbReference type="Pfam" id="PF12697">
    <property type="entry name" value="Abhydrolase_6"/>
    <property type="match status" value="1"/>
</dbReference>
<proteinExistence type="predicted"/>
<evidence type="ECO:0000313" key="2">
    <source>
        <dbReference type="EMBL" id="MBW8485856.1"/>
    </source>
</evidence>
<dbReference type="SUPFAM" id="SSF53474">
    <property type="entry name" value="alpha/beta-Hydrolases"/>
    <property type="match status" value="1"/>
</dbReference>
<dbReference type="PRINTS" id="PR00111">
    <property type="entry name" value="ABHYDROLASE"/>
</dbReference>
<keyword evidence="3" id="KW-1185">Reference proteome</keyword>
<dbReference type="GO" id="GO:0016787">
    <property type="term" value="F:hydrolase activity"/>
    <property type="evidence" value="ECO:0007669"/>
    <property type="project" value="UniProtKB-KW"/>
</dbReference>
<name>A0ABS7FZI3_9ACTN</name>
<dbReference type="PANTHER" id="PTHR43433">
    <property type="entry name" value="HYDROLASE, ALPHA/BETA FOLD FAMILY PROTEIN"/>
    <property type="match status" value="1"/>
</dbReference>
<evidence type="ECO:0000259" key="1">
    <source>
        <dbReference type="Pfam" id="PF12697"/>
    </source>
</evidence>
<organism evidence="2 3">
    <name type="scientific">Actinomadura parmotrematis</name>
    <dbReference type="NCBI Taxonomy" id="2864039"/>
    <lineage>
        <taxon>Bacteria</taxon>
        <taxon>Bacillati</taxon>
        <taxon>Actinomycetota</taxon>
        <taxon>Actinomycetes</taxon>
        <taxon>Streptosporangiales</taxon>
        <taxon>Thermomonosporaceae</taxon>
        <taxon>Actinomadura</taxon>
    </lineage>
</organism>
<reference evidence="2 3" key="1">
    <citation type="submission" date="2021-07" db="EMBL/GenBank/DDBJ databases">
        <title>Actinomadura sp. PM05-2 isolated from lichen.</title>
        <authorList>
            <person name="Somphong A."/>
            <person name="Phongsopitanun W."/>
            <person name="Tanasupawat S."/>
            <person name="Peongsungnone V."/>
        </authorList>
    </citation>
    <scope>NUCLEOTIDE SEQUENCE [LARGE SCALE GENOMIC DNA]</scope>
    <source>
        <strain evidence="2 3">PM05-2</strain>
    </source>
</reference>
<gene>
    <name evidence="2" type="ORF">K1Y72_25990</name>
</gene>
<accession>A0ABS7FZI3</accession>
<sequence>MSEVLEAGAARRPAEPDRIEVDGLPVAYRRDGAGDPLLFLHGHWLPAGPDPLLAALAAHADVIAPEAPGFGGTPCPGWVTGRYDVVLLYRSLLDALGLDRVHLAGYGLGGWLAADFAIAHPHRVASLTVLAPFGLRVPGRPIADVFIANPAGYDDLYFNGEPVEGAVPGPGTPEQGGPEGFARRYGDMGAAARLIWDMRYDLKLEHRLPLLGLPALVVAGEDDRVVPAEHTDRWADLLGAEAAAVPGGHAFPFQRPAETADRIASLVSKVSHG</sequence>
<dbReference type="PANTHER" id="PTHR43433:SF5">
    <property type="entry name" value="AB HYDROLASE-1 DOMAIN-CONTAINING PROTEIN"/>
    <property type="match status" value="1"/>
</dbReference>
<dbReference type="Gene3D" id="3.40.50.1820">
    <property type="entry name" value="alpha/beta hydrolase"/>
    <property type="match status" value="1"/>
</dbReference>